<dbReference type="Proteomes" id="UP000828390">
    <property type="component" value="Unassembled WGS sequence"/>
</dbReference>
<dbReference type="AlphaFoldDB" id="A0A9D3YWD7"/>
<evidence type="ECO:0000313" key="1">
    <source>
        <dbReference type="EMBL" id="KAH3706002.1"/>
    </source>
</evidence>
<protein>
    <submittedName>
        <fullName evidence="1">Uncharacterized protein</fullName>
    </submittedName>
</protein>
<evidence type="ECO:0000313" key="2">
    <source>
        <dbReference type="Proteomes" id="UP000828390"/>
    </source>
</evidence>
<dbReference type="EMBL" id="JAIWYP010000014">
    <property type="protein sequence ID" value="KAH3706002.1"/>
    <property type="molecule type" value="Genomic_DNA"/>
</dbReference>
<accession>A0A9D3YWD7</accession>
<organism evidence="1 2">
    <name type="scientific">Dreissena polymorpha</name>
    <name type="common">Zebra mussel</name>
    <name type="synonym">Mytilus polymorpha</name>
    <dbReference type="NCBI Taxonomy" id="45954"/>
    <lineage>
        <taxon>Eukaryota</taxon>
        <taxon>Metazoa</taxon>
        <taxon>Spiralia</taxon>
        <taxon>Lophotrochozoa</taxon>
        <taxon>Mollusca</taxon>
        <taxon>Bivalvia</taxon>
        <taxon>Autobranchia</taxon>
        <taxon>Heteroconchia</taxon>
        <taxon>Euheterodonta</taxon>
        <taxon>Imparidentia</taxon>
        <taxon>Neoheterodontei</taxon>
        <taxon>Myida</taxon>
        <taxon>Dreissenoidea</taxon>
        <taxon>Dreissenidae</taxon>
        <taxon>Dreissena</taxon>
    </lineage>
</organism>
<name>A0A9D3YWD7_DREPO</name>
<keyword evidence="2" id="KW-1185">Reference proteome</keyword>
<gene>
    <name evidence="1" type="ORF">DPMN_065381</name>
</gene>
<reference evidence="1" key="1">
    <citation type="journal article" date="2019" name="bioRxiv">
        <title>The Genome of the Zebra Mussel, Dreissena polymorpha: A Resource for Invasive Species Research.</title>
        <authorList>
            <person name="McCartney M.A."/>
            <person name="Auch B."/>
            <person name="Kono T."/>
            <person name="Mallez S."/>
            <person name="Zhang Y."/>
            <person name="Obille A."/>
            <person name="Becker A."/>
            <person name="Abrahante J.E."/>
            <person name="Garbe J."/>
            <person name="Badalamenti J.P."/>
            <person name="Herman A."/>
            <person name="Mangelson H."/>
            <person name="Liachko I."/>
            <person name="Sullivan S."/>
            <person name="Sone E.D."/>
            <person name="Koren S."/>
            <person name="Silverstein K.A.T."/>
            <person name="Beckman K.B."/>
            <person name="Gohl D.M."/>
        </authorList>
    </citation>
    <scope>NUCLEOTIDE SEQUENCE</scope>
    <source>
        <strain evidence="1">Duluth1</strain>
        <tissue evidence="1">Whole animal</tissue>
    </source>
</reference>
<proteinExistence type="predicted"/>
<comment type="caution">
    <text evidence="1">The sequence shown here is derived from an EMBL/GenBank/DDBJ whole genome shotgun (WGS) entry which is preliminary data.</text>
</comment>
<reference evidence="1" key="2">
    <citation type="submission" date="2020-11" db="EMBL/GenBank/DDBJ databases">
        <authorList>
            <person name="McCartney M.A."/>
            <person name="Auch B."/>
            <person name="Kono T."/>
            <person name="Mallez S."/>
            <person name="Becker A."/>
            <person name="Gohl D.M."/>
            <person name="Silverstein K.A.T."/>
            <person name="Koren S."/>
            <person name="Bechman K.B."/>
            <person name="Herman A."/>
            <person name="Abrahante J.E."/>
            <person name="Garbe J."/>
        </authorList>
    </citation>
    <scope>NUCLEOTIDE SEQUENCE</scope>
    <source>
        <strain evidence="1">Duluth1</strain>
        <tissue evidence="1">Whole animal</tissue>
    </source>
</reference>
<sequence>MLSPVSVPIEQGLIPWRTSYDSKDGYLGIQYYCTFIAPDVGFVDAGKAKVSVSFDESVHDIVVSIAVSTNCELSINYAV</sequence>